<protein>
    <submittedName>
        <fullName evidence="1">Uncharacterized protein</fullName>
    </submittedName>
</protein>
<accession>A0A7X6D6M5</accession>
<sequence length="101" mass="11674">MFRYPIMQILSLADQGKDVSWDVFETKANDEIFLDYLLEEFGDLLVGRSIAGEVEKDELNYIFKEIVGTYTDEKDAQRKYPINNSTLLLIVSMIPDFTPTK</sequence>
<gene>
    <name evidence="1" type="ORF">HED35_01405</name>
</gene>
<proteinExistence type="predicted"/>
<reference evidence="1 2" key="1">
    <citation type="submission" date="2020-03" db="EMBL/GenBank/DDBJ databases">
        <title>Bacterial samples isolated from urine from healthy bovine heifers (Gyr breed).</title>
        <authorList>
            <person name="Giannattasio-Ferraz S."/>
            <person name="Maskeri L."/>
            <person name="Penido A."/>
            <person name="Barbosa-Stancioli E.F."/>
            <person name="Putonti C."/>
        </authorList>
    </citation>
    <scope>NUCLEOTIDE SEQUENCE [LARGE SCALE GENOMIC DNA]</scope>
    <source>
        <strain evidence="1 2">UFMG-H7</strain>
    </source>
</reference>
<dbReference type="EMBL" id="JAAVMB010000001">
    <property type="protein sequence ID" value="NKC66734.1"/>
    <property type="molecule type" value="Genomic_DNA"/>
</dbReference>
<dbReference type="RefSeq" id="WP_167806082.1">
    <property type="nucleotide sequence ID" value="NZ_JAAVMB010000001.1"/>
</dbReference>
<dbReference type="Proteomes" id="UP000521358">
    <property type="component" value="Unassembled WGS sequence"/>
</dbReference>
<name>A0A7X6D6M5_9ENTE</name>
<evidence type="ECO:0000313" key="1">
    <source>
        <dbReference type="EMBL" id="NKC66734.1"/>
    </source>
</evidence>
<dbReference type="AlphaFoldDB" id="A0A7X6D6M5"/>
<organism evidence="1 2">
    <name type="scientific">Vagococcus fluvialis</name>
    <dbReference type="NCBI Taxonomy" id="2738"/>
    <lineage>
        <taxon>Bacteria</taxon>
        <taxon>Bacillati</taxon>
        <taxon>Bacillota</taxon>
        <taxon>Bacilli</taxon>
        <taxon>Lactobacillales</taxon>
        <taxon>Enterococcaceae</taxon>
        <taxon>Vagococcus</taxon>
    </lineage>
</organism>
<evidence type="ECO:0000313" key="2">
    <source>
        <dbReference type="Proteomes" id="UP000521358"/>
    </source>
</evidence>
<comment type="caution">
    <text evidence="1">The sequence shown here is derived from an EMBL/GenBank/DDBJ whole genome shotgun (WGS) entry which is preliminary data.</text>
</comment>